<evidence type="ECO:0000313" key="3">
    <source>
        <dbReference type="Proteomes" id="UP000682733"/>
    </source>
</evidence>
<evidence type="ECO:0000313" key="2">
    <source>
        <dbReference type="EMBL" id="CAF4209228.1"/>
    </source>
</evidence>
<reference evidence="2" key="1">
    <citation type="submission" date="2021-02" db="EMBL/GenBank/DDBJ databases">
        <authorList>
            <person name="Nowell W R."/>
        </authorList>
    </citation>
    <scope>NUCLEOTIDE SEQUENCE</scope>
</reference>
<gene>
    <name evidence="1" type="ORF">OVA965_LOCUS33088</name>
    <name evidence="2" type="ORF">TMI583_LOCUS33966</name>
</gene>
<organism evidence="2 3">
    <name type="scientific">Didymodactylos carnosus</name>
    <dbReference type="NCBI Taxonomy" id="1234261"/>
    <lineage>
        <taxon>Eukaryota</taxon>
        <taxon>Metazoa</taxon>
        <taxon>Spiralia</taxon>
        <taxon>Gnathifera</taxon>
        <taxon>Rotifera</taxon>
        <taxon>Eurotatoria</taxon>
        <taxon>Bdelloidea</taxon>
        <taxon>Philodinida</taxon>
        <taxon>Philodinidae</taxon>
        <taxon>Didymodactylos</taxon>
    </lineage>
</organism>
<protein>
    <submittedName>
        <fullName evidence="2">Uncharacterized protein</fullName>
    </submittedName>
</protein>
<dbReference type="Proteomes" id="UP000677228">
    <property type="component" value="Unassembled WGS sequence"/>
</dbReference>
<comment type="caution">
    <text evidence="2">The sequence shown here is derived from an EMBL/GenBank/DDBJ whole genome shotgun (WGS) entry which is preliminary data.</text>
</comment>
<evidence type="ECO:0000313" key="1">
    <source>
        <dbReference type="EMBL" id="CAF1402382.1"/>
    </source>
</evidence>
<sequence length="549" mass="63611">MLHADGMSIVTTKPKKFYVITGTIIEIPPPCREYAKNKLLLGLYLSENEPTASMLFEHLVYELKLLIASDYIFVINNINIQLRFQLFKADLPCRSLCICIKQHNGYYACSHCLQRGNTLANGSNNVYYPYVTTSPSSPRTHKQYVIASNQAELNNGQLSVEGIFGASPLLSLFSNVQSNAPFDYMHLCCSGHMSYLLNSWIKLFGLQQMSKFIEEAIIPNNISSTFRSLSALNWWKSKDYRFLLLYVAFPMILLHGDDIIAAHFLLYFVSIRVMHYYNKVDDVKKIRPLLDAYRAEMLSVYGPKSELYSVHAHKYLPNQVEENGALFSTGCFGDESFLGVLKKFRKGNIRIPYQIFKSYLLRDLSYNEQQPLSLDDVFTKSKIYDTYINKNIQATYMNDFKTTFNTLFQQTVDKNILYCRLNRGLVKFNSLLYSQIGSHLSNIISFETIHCKQQKRKCYGAVIWYFQYQFIDYAFIKAFLCTDDVIRSKRDDLLAGIAHEYIDHYYAVIDLSRFNFIVIPVKSILHQCMIIPFGDKYLLTEIFCTYEHD</sequence>
<dbReference type="EMBL" id="CAJNOK010026404">
    <property type="protein sequence ID" value="CAF1402382.1"/>
    <property type="molecule type" value="Genomic_DNA"/>
</dbReference>
<dbReference type="EMBL" id="CAJOBA010048131">
    <property type="protein sequence ID" value="CAF4209228.1"/>
    <property type="molecule type" value="Genomic_DNA"/>
</dbReference>
<dbReference type="Proteomes" id="UP000682733">
    <property type="component" value="Unassembled WGS sequence"/>
</dbReference>
<dbReference type="PANTHER" id="PTHR46579:SF1">
    <property type="entry name" value="F5_8 TYPE C DOMAIN-CONTAINING PROTEIN"/>
    <property type="match status" value="1"/>
</dbReference>
<proteinExistence type="predicted"/>
<dbReference type="PANTHER" id="PTHR46579">
    <property type="entry name" value="F5/8 TYPE C DOMAIN-CONTAINING PROTEIN-RELATED"/>
    <property type="match status" value="1"/>
</dbReference>
<dbReference type="AlphaFoldDB" id="A0A8S2S913"/>
<accession>A0A8S2S913</accession>
<name>A0A8S2S913_9BILA</name>